<evidence type="ECO:0000256" key="1">
    <source>
        <dbReference type="SAM" id="MobiDB-lite"/>
    </source>
</evidence>
<organism evidence="2 3">
    <name type="scientific">Immersiella caudata</name>
    <dbReference type="NCBI Taxonomy" id="314043"/>
    <lineage>
        <taxon>Eukaryota</taxon>
        <taxon>Fungi</taxon>
        <taxon>Dikarya</taxon>
        <taxon>Ascomycota</taxon>
        <taxon>Pezizomycotina</taxon>
        <taxon>Sordariomycetes</taxon>
        <taxon>Sordariomycetidae</taxon>
        <taxon>Sordariales</taxon>
        <taxon>Lasiosphaeriaceae</taxon>
        <taxon>Immersiella</taxon>
    </lineage>
</organism>
<dbReference type="Proteomes" id="UP001175000">
    <property type="component" value="Unassembled WGS sequence"/>
</dbReference>
<proteinExistence type="predicted"/>
<comment type="caution">
    <text evidence="2">The sequence shown here is derived from an EMBL/GenBank/DDBJ whole genome shotgun (WGS) entry which is preliminary data.</text>
</comment>
<accession>A0AA39WPG1</accession>
<protein>
    <submittedName>
        <fullName evidence="2">Uncharacterized protein</fullName>
    </submittedName>
</protein>
<evidence type="ECO:0000313" key="3">
    <source>
        <dbReference type="Proteomes" id="UP001175000"/>
    </source>
</evidence>
<reference evidence="2" key="1">
    <citation type="submission" date="2023-06" db="EMBL/GenBank/DDBJ databases">
        <title>Genome-scale phylogeny and comparative genomics of the fungal order Sordariales.</title>
        <authorList>
            <consortium name="Lawrence Berkeley National Laboratory"/>
            <person name="Hensen N."/>
            <person name="Bonometti L."/>
            <person name="Westerberg I."/>
            <person name="Brannstrom I.O."/>
            <person name="Guillou S."/>
            <person name="Cros-Aarteil S."/>
            <person name="Calhoun S."/>
            <person name="Haridas S."/>
            <person name="Kuo A."/>
            <person name="Mondo S."/>
            <person name="Pangilinan J."/>
            <person name="Riley R."/>
            <person name="Labutti K."/>
            <person name="Andreopoulos B."/>
            <person name="Lipzen A."/>
            <person name="Chen C."/>
            <person name="Yanf M."/>
            <person name="Daum C."/>
            <person name="Ng V."/>
            <person name="Clum A."/>
            <person name="Steindorff A."/>
            <person name="Ohm R."/>
            <person name="Martin F."/>
            <person name="Silar P."/>
            <person name="Natvig D."/>
            <person name="Lalanne C."/>
            <person name="Gautier V."/>
            <person name="Ament-Velasquez S.L."/>
            <person name="Kruys A."/>
            <person name="Hutchinson M.I."/>
            <person name="Powell A.J."/>
            <person name="Barry K."/>
            <person name="Miller A.N."/>
            <person name="Grigoriev I.V."/>
            <person name="Debuchy R."/>
            <person name="Gladieux P."/>
            <person name="Thoren M.H."/>
            <person name="Johannesson H."/>
        </authorList>
    </citation>
    <scope>NUCLEOTIDE SEQUENCE</scope>
    <source>
        <strain evidence="2">CBS 606.72</strain>
    </source>
</reference>
<evidence type="ECO:0000313" key="2">
    <source>
        <dbReference type="EMBL" id="KAK0619183.1"/>
    </source>
</evidence>
<dbReference type="AlphaFoldDB" id="A0AA39WPG1"/>
<dbReference type="EMBL" id="JAULSU010000004">
    <property type="protein sequence ID" value="KAK0619183.1"/>
    <property type="molecule type" value="Genomic_DNA"/>
</dbReference>
<sequence>MIAAPSKQHSSSSLILVIMQIDTGSLKRAVRSMRIFSRKRLLASFHLASSISEKHAIPASDHAKLQELFAPSTTAFDSPAEQFASAPVPPSTDAANSASLLSTQEKDDAQSICLICGNFDPRPHINDGRRATGHYRRAGTPQDGAAATRITNSLSLPFSLLWEAEPHGGHGTNRPNRCSGRTPSEHCLPSWSTTSVSCPVSYGDLEGPQQSMGTGISEALCQVLKVSCELASPFISHDSDRSTLTIQGFLCELQCRVDPSSDRVELAGPSSCPRSGKGFADWSITMAHDVLPPRSVAKDWVDVKERLVFLPIILRQQTPCWESEHGARHALGIKGLALRRVAGTSNLCTRIGTVNLRFRTSDDEGKESWQYYLGCVATGGEDKIVTII</sequence>
<feature type="region of interest" description="Disordered" evidence="1">
    <location>
        <begin position="125"/>
        <end position="144"/>
    </location>
</feature>
<name>A0AA39WPG1_9PEZI</name>
<keyword evidence="3" id="KW-1185">Reference proteome</keyword>
<gene>
    <name evidence="2" type="ORF">B0T14DRAFT_201594</name>
</gene>